<dbReference type="InterPro" id="IPR004860">
    <property type="entry name" value="LAGLIDADG_dom"/>
</dbReference>
<comment type="caution">
    <text evidence="2">The sequence shown here is derived from an EMBL/GenBank/DDBJ whole genome shotgun (WGS) entry which is preliminary data.</text>
</comment>
<protein>
    <recommendedName>
        <fullName evidence="1">Homing endonuclease LAGLIDADG domain-containing protein</fullName>
    </recommendedName>
</protein>
<sequence length="370" mass="43997">MGEDFSRLKKYFDHYRLINHNYRLRKSLILHPNIDFNYFKRIDTKQKAYWLGWLYAEGHLSRRFLKIEIGAKDGILIKKFANDLGLNPRKVHFYRRYNEKSHTFSLVLFIKIYNNEFRNFLIKLGFPIGKKSGIIRFPDFTDPHHGSASLTKELEMAFILGFFDGDGSHTPSKGNPNTPVIYSKSKAFLQDIVQKSDLPPYIIPKPKYEKKGKTYYLGIGAKFFMSLLDNFSSSLPRKRAFYLRFYNKFLFTKVKLQQIVEKNPPITTKEIANLHFNLTGVKTSIRTVTDKLNKWDIKRESKDQYFWKKTVELRTKGWSLRRIYEKEFKLKNWGTYSKVFFKRVFKNDLSLLGKKNDIHKNIEKTYKKIL</sequence>
<dbReference type="InterPro" id="IPR027434">
    <property type="entry name" value="Homing_endonucl"/>
</dbReference>
<dbReference type="Pfam" id="PF14528">
    <property type="entry name" value="LAGLIDADG_3"/>
    <property type="match status" value="1"/>
</dbReference>
<name>A0A0F9HBW0_9ZZZZ</name>
<evidence type="ECO:0000313" key="2">
    <source>
        <dbReference type="EMBL" id="KKM08901.1"/>
    </source>
</evidence>
<evidence type="ECO:0000259" key="1">
    <source>
        <dbReference type="Pfam" id="PF14528"/>
    </source>
</evidence>
<reference evidence="2" key="1">
    <citation type="journal article" date="2015" name="Nature">
        <title>Complex archaea that bridge the gap between prokaryotes and eukaryotes.</title>
        <authorList>
            <person name="Spang A."/>
            <person name="Saw J.H."/>
            <person name="Jorgensen S.L."/>
            <person name="Zaremba-Niedzwiedzka K."/>
            <person name="Martijn J."/>
            <person name="Lind A.E."/>
            <person name="van Eijk R."/>
            <person name="Schleper C."/>
            <person name="Guy L."/>
            <person name="Ettema T.J."/>
        </authorList>
    </citation>
    <scope>NUCLEOTIDE SEQUENCE</scope>
</reference>
<proteinExistence type="predicted"/>
<dbReference type="EMBL" id="LAZR01015536">
    <property type="protein sequence ID" value="KKM08901.1"/>
    <property type="molecule type" value="Genomic_DNA"/>
</dbReference>
<dbReference type="Gene3D" id="3.10.28.10">
    <property type="entry name" value="Homing endonucleases"/>
    <property type="match status" value="1"/>
</dbReference>
<organism evidence="2">
    <name type="scientific">marine sediment metagenome</name>
    <dbReference type="NCBI Taxonomy" id="412755"/>
    <lineage>
        <taxon>unclassified sequences</taxon>
        <taxon>metagenomes</taxon>
        <taxon>ecological metagenomes</taxon>
    </lineage>
</organism>
<dbReference type="AlphaFoldDB" id="A0A0F9HBW0"/>
<accession>A0A0F9HBW0</accession>
<gene>
    <name evidence="2" type="ORF">LCGC14_1723280</name>
</gene>
<dbReference type="SUPFAM" id="SSF55608">
    <property type="entry name" value="Homing endonucleases"/>
    <property type="match status" value="1"/>
</dbReference>
<feature type="domain" description="Homing endonuclease LAGLIDADG" evidence="1">
    <location>
        <begin position="154"/>
        <end position="205"/>
    </location>
</feature>
<dbReference type="GO" id="GO:0004519">
    <property type="term" value="F:endonuclease activity"/>
    <property type="evidence" value="ECO:0007669"/>
    <property type="project" value="InterPro"/>
</dbReference>